<evidence type="ECO:0000313" key="6">
    <source>
        <dbReference type="Proteomes" id="UP000178925"/>
    </source>
</evidence>
<dbReference type="PROSITE" id="PS00629">
    <property type="entry name" value="IMP_1"/>
    <property type="match status" value="1"/>
</dbReference>
<organism evidence="5 6">
    <name type="scientific">Candidatus Falkowbacteria bacterium RIFOXYA2_FULL_47_9</name>
    <dbReference type="NCBI Taxonomy" id="1797995"/>
    <lineage>
        <taxon>Bacteria</taxon>
        <taxon>Candidatus Falkowiibacteriota</taxon>
    </lineage>
</organism>
<accession>A0A1F5SJ13</accession>
<dbReference type="Gene3D" id="3.30.540.10">
    <property type="entry name" value="Fructose-1,6-Bisphosphatase, subunit A, domain 1"/>
    <property type="match status" value="1"/>
</dbReference>
<keyword evidence="1 4" id="KW-0479">Metal-binding</keyword>
<dbReference type="Gene3D" id="3.40.190.80">
    <property type="match status" value="1"/>
</dbReference>
<dbReference type="GO" id="GO:0007165">
    <property type="term" value="P:signal transduction"/>
    <property type="evidence" value="ECO:0007669"/>
    <property type="project" value="TreeGrafter"/>
</dbReference>
<feature type="binding site" evidence="4">
    <location>
        <position position="65"/>
    </location>
    <ligand>
        <name>Mg(2+)</name>
        <dbReference type="ChEBI" id="CHEBI:18420"/>
        <label>1</label>
        <note>catalytic</note>
    </ligand>
</feature>
<gene>
    <name evidence="5" type="ORF">A2242_01875</name>
</gene>
<dbReference type="AlphaFoldDB" id="A0A1F5SJ13"/>
<feature type="binding site" evidence="4">
    <location>
        <position position="63"/>
    </location>
    <ligand>
        <name>Mg(2+)</name>
        <dbReference type="ChEBI" id="CHEBI:18420"/>
        <label>1</label>
        <note>catalytic</note>
    </ligand>
</feature>
<reference evidence="5 6" key="1">
    <citation type="journal article" date="2016" name="Nat. Commun.">
        <title>Thousands of microbial genomes shed light on interconnected biogeochemical processes in an aquifer system.</title>
        <authorList>
            <person name="Anantharaman K."/>
            <person name="Brown C.T."/>
            <person name="Hug L.A."/>
            <person name="Sharon I."/>
            <person name="Castelle C.J."/>
            <person name="Probst A.J."/>
            <person name="Thomas B.C."/>
            <person name="Singh A."/>
            <person name="Wilkins M.J."/>
            <person name="Karaoz U."/>
            <person name="Brodie E.L."/>
            <person name="Williams K.H."/>
            <person name="Hubbard S.S."/>
            <person name="Banfield J.F."/>
        </authorList>
    </citation>
    <scope>NUCLEOTIDE SEQUENCE [LARGE SCALE GENOMIC DNA]</scope>
</reference>
<evidence type="ECO:0008006" key="7">
    <source>
        <dbReference type="Google" id="ProtNLM"/>
    </source>
</evidence>
<dbReference type="PANTHER" id="PTHR20854">
    <property type="entry name" value="INOSITOL MONOPHOSPHATASE"/>
    <property type="match status" value="1"/>
</dbReference>
<dbReference type="PANTHER" id="PTHR20854:SF4">
    <property type="entry name" value="INOSITOL-1-MONOPHOSPHATASE-RELATED"/>
    <property type="match status" value="1"/>
</dbReference>
<evidence type="ECO:0000256" key="1">
    <source>
        <dbReference type="ARBA" id="ARBA00022723"/>
    </source>
</evidence>
<dbReference type="CDD" id="cd01637">
    <property type="entry name" value="IMPase_like"/>
    <property type="match status" value="1"/>
</dbReference>
<sequence length="245" mass="27032">MRNRFYTFKNVIAADTGATFTNVDVELAEILRRRIAETYPEHGIVIQGEAKNSSNREYCWYIDPLDGSGHFLRNIPVYTVNIAVRHNGETILAAVNHPQTHQLFFAEQGAGAFLNGLKIHVSAQHTLADAFVFLELPEKKFTAQLSGQTFAERMSIVQKLAENVRQLETFRIGAFGQCLVASGAFDAYVDLSGSSQAVSQFASALIVREAGGEIVHIAKPQNGFVQTMMANAALMPMLQKLLTVR</sequence>
<dbReference type="InterPro" id="IPR020583">
    <property type="entry name" value="Inositol_monoP_metal-BS"/>
</dbReference>
<comment type="cofactor">
    <cofactor evidence="4">
        <name>Mg(2+)</name>
        <dbReference type="ChEBI" id="CHEBI:18420"/>
    </cofactor>
</comment>
<dbReference type="InterPro" id="IPR000760">
    <property type="entry name" value="Inositol_monophosphatase-like"/>
</dbReference>
<evidence type="ECO:0000256" key="2">
    <source>
        <dbReference type="ARBA" id="ARBA00022801"/>
    </source>
</evidence>
<dbReference type="Pfam" id="PF00459">
    <property type="entry name" value="Inositol_P"/>
    <property type="match status" value="1"/>
</dbReference>
<dbReference type="Proteomes" id="UP000178925">
    <property type="component" value="Unassembled WGS sequence"/>
</dbReference>
<feature type="binding site" evidence="4">
    <location>
        <position position="66"/>
    </location>
    <ligand>
        <name>Mg(2+)</name>
        <dbReference type="ChEBI" id="CHEBI:18420"/>
        <label>1</label>
        <note>catalytic</note>
    </ligand>
</feature>
<evidence type="ECO:0000256" key="3">
    <source>
        <dbReference type="ARBA" id="ARBA00022842"/>
    </source>
</evidence>
<protein>
    <recommendedName>
        <fullName evidence="7">Inositol-phosphate phosphatase</fullName>
    </recommendedName>
</protein>
<proteinExistence type="predicted"/>
<dbReference type="SUPFAM" id="SSF56655">
    <property type="entry name" value="Carbohydrate phosphatase"/>
    <property type="match status" value="1"/>
</dbReference>
<keyword evidence="2" id="KW-0378">Hydrolase</keyword>
<name>A0A1F5SJ13_9BACT</name>
<evidence type="ECO:0000313" key="5">
    <source>
        <dbReference type="EMBL" id="OGF26697.1"/>
    </source>
</evidence>
<evidence type="ECO:0000256" key="4">
    <source>
        <dbReference type="PIRSR" id="PIRSR600760-2"/>
    </source>
</evidence>
<dbReference type="PRINTS" id="PR00377">
    <property type="entry name" value="IMPHPHTASES"/>
</dbReference>
<dbReference type="GO" id="GO:0046872">
    <property type="term" value="F:metal ion binding"/>
    <property type="evidence" value="ECO:0007669"/>
    <property type="project" value="UniProtKB-KW"/>
</dbReference>
<dbReference type="GO" id="GO:0008934">
    <property type="term" value="F:inositol monophosphate 1-phosphatase activity"/>
    <property type="evidence" value="ECO:0007669"/>
    <property type="project" value="TreeGrafter"/>
</dbReference>
<dbReference type="GO" id="GO:0006020">
    <property type="term" value="P:inositol metabolic process"/>
    <property type="evidence" value="ECO:0007669"/>
    <property type="project" value="TreeGrafter"/>
</dbReference>
<keyword evidence="3 4" id="KW-0460">Magnesium</keyword>
<dbReference type="STRING" id="1797995.A2242_01875"/>
<dbReference type="EMBL" id="MFGC01000033">
    <property type="protein sequence ID" value="OGF26697.1"/>
    <property type="molecule type" value="Genomic_DNA"/>
</dbReference>
<comment type="caution">
    <text evidence="5">The sequence shown here is derived from an EMBL/GenBank/DDBJ whole genome shotgun (WGS) entry which is preliminary data.</text>
</comment>